<evidence type="ECO:0000313" key="1">
    <source>
        <dbReference type="EMBL" id="KAF4674463.1"/>
    </source>
</evidence>
<keyword evidence="2" id="KW-1185">Reference proteome</keyword>
<sequence length="102" mass="10966">ECYEDPIGKCVPSGVYVTGCWCKPGSAPLPYYNGTELIAVVCSMGCYGNKACPPYPHNPPECMSFGELSVCGIPCSSEADCPDEGYCADFGEYGTRMCMYKV</sequence>
<name>A0A7J6MSA2_PERCH</name>
<gene>
    <name evidence="1" type="ORF">FOL47_009146</name>
</gene>
<organism evidence="1 2">
    <name type="scientific">Perkinsus chesapeaki</name>
    <name type="common">Clam parasite</name>
    <name type="synonym">Perkinsus andrewsi</name>
    <dbReference type="NCBI Taxonomy" id="330153"/>
    <lineage>
        <taxon>Eukaryota</taxon>
        <taxon>Sar</taxon>
        <taxon>Alveolata</taxon>
        <taxon>Perkinsozoa</taxon>
        <taxon>Perkinsea</taxon>
        <taxon>Perkinsida</taxon>
        <taxon>Perkinsidae</taxon>
        <taxon>Perkinsus</taxon>
    </lineage>
</organism>
<dbReference type="EMBL" id="JAAPAO010000062">
    <property type="protein sequence ID" value="KAF4674463.1"/>
    <property type="molecule type" value="Genomic_DNA"/>
</dbReference>
<evidence type="ECO:0000313" key="2">
    <source>
        <dbReference type="Proteomes" id="UP000591131"/>
    </source>
</evidence>
<comment type="caution">
    <text evidence="1">The sequence shown here is derived from an EMBL/GenBank/DDBJ whole genome shotgun (WGS) entry which is preliminary data.</text>
</comment>
<protein>
    <submittedName>
        <fullName evidence="1">Uncharacterized protein</fullName>
    </submittedName>
</protein>
<feature type="non-terminal residue" evidence="1">
    <location>
        <position position="1"/>
    </location>
</feature>
<accession>A0A7J6MSA2</accession>
<proteinExistence type="predicted"/>
<reference evidence="1 2" key="1">
    <citation type="submission" date="2020-04" db="EMBL/GenBank/DDBJ databases">
        <title>Perkinsus chesapeaki whole genome sequence.</title>
        <authorList>
            <person name="Bogema D.R."/>
        </authorList>
    </citation>
    <scope>NUCLEOTIDE SEQUENCE [LARGE SCALE GENOMIC DNA]</scope>
    <source>
        <strain evidence="1">ATCC PRA-425</strain>
    </source>
</reference>
<dbReference type="AlphaFoldDB" id="A0A7J6MSA2"/>
<dbReference type="OrthoDB" id="9972657at2759"/>
<dbReference type="Proteomes" id="UP000591131">
    <property type="component" value="Unassembled WGS sequence"/>
</dbReference>